<reference evidence="2" key="1">
    <citation type="journal article" date="2015" name="Nature">
        <title>Complex archaea that bridge the gap between prokaryotes and eukaryotes.</title>
        <authorList>
            <person name="Spang A."/>
            <person name="Saw J.H."/>
            <person name="Jorgensen S.L."/>
            <person name="Zaremba-Niedzwiedzka K."/>
            <person name="Martijn J."/>
            <person name="Lind A.E."/>
            <person name="van Eijk R."/>
            <person name="Schleper C."/>
            <person name="Guy L."/>
            <person name="Ettema T.J."/>
        </authorList>
    </citation>
    <scope>NUCLEOTIDE SEQUENCE</scope>
</reference>
<dbReference type="EMBL" id="LAZR01015640">
    <property type="protein sequence ID" value="KKM08035.1"/>
    <property type="molecule type" value="Genomic_DNA"/>
</dbReference>
<accession>A0A0F9HAG3</accession>
<dbReference type="AlphaFoldDB" id="A0A0F9HAG3"/>
<evidence type="ECO:0000313" key="2">
    <source>
        <dbReference type="EMBL" id="KKM08035.1"/>
    </source>
</evidence>
<sequence>MKYDLRGLTKKKKYVHVDKSEDPSLRSAGHRTIFQEMKKKPYHD</sequence>
<name>A0A0F9HAG3_9ZZZZ</name>
<comment type="caution">
    <text evidence="2">The sequence shown here is derived from an EMBL/GenBank/DDBJ whole genome shotgun (WGS) entry which is preliminary data.</text>
</comment>
<protein>
    <submittedName>
        <fullName evidence="2">Uncharacterized protein</fullName>
    </submittedName>
</protein>
<evidence type="ECO:0000256" key="1">
    <source>
        <dbReference type="SAM" id="MobiDB-lite"/>
    </source>
</evidence>
<gene>
    <name evidence="2" type="ORF">LCGC14_1727890</name>
</gene>
<organism evidence="2">
    <name type="scientific">marine sediment metagenome</name>
    <dbReference type="NCBI Taxonomy" id="412755"/>
    <lineage>
        <taxon>unclassified sequences</taxon>
        <taxon>metagenomes</taxon>
        <taxon>ecological metagenomes</taxon>
    </lineage>
</organism>
<proteinExistence type="predicted"/>
<feature type="region of interest" description="Disordered" evidence="1">
    <location>
        <begin position="17"/>
        <end position="44"/>
    </location>
</feature>